<gene>
    <name evidence="1" type="ORF">SCHPADRAFT_995222</name>
</gene>
<proteinExistence type="predicted"/>
<accession>A0A0H2S3B0</accession>
<sequence>MPDIEWITQARPREEDSLDGRRAHSLCSDSTEARNTAKELLASLISAFELSYEAAEHILSAIKEESFTFEDVHYQELVVEDGDTSENKKTGTQMSLANSSAFLQRISNNRSEKLLASLVENGSLSVKGIGRILIAIRSGTFEAGDLTFESLESLVFHPLKIRQNVLFHNKRSPLSGFTQSIPRIVLQELIDLLAAVVFPSTSSVDEGVVRVLPGSTFRPSRSSSDEAMRTLKCLALVHPSWTSMVYRALGKHLTVPYAYKNEQLSPWTAYIQNPRYGAWTKELAFIVTSNTLKSAGIRRSFFVANIHRRFPNLRTVHVHFYRLHEDATNTLKILTRLKMMTDLNIELGSSEQVPKKNDVSPPWSSFFETLARLPQLRTLQIPCCRNRIQGLKIPSDFIPLTTNRKFEKLRISVLNLEDTKRSRDYPSLLVWVRQNDDAKDAFGLTTLQLCQLPNSFQTFSDMDKSTLTSLHVVCTEVVPWNREDHDLKSFTSLQKVEVVSEMPFIDVILKSMPRALESLLIVFPRTMEYSEVDKMLEGYIASRRFPSLKQLRVARSYFRDKPYAFRKMKISSSIPLTAAACQGRNIEYGAWF</sequence>
<name>A0A0H2S3B0_9AGAM</name>
<dbReference type="AlphaFoldDB" id="A0A0H2S3B0"/>
<reference evidence="1 2" key="1">
    <citation type="submission" date="2015-04" db="EMBL/GenBank/DDBJ databases">
        <title>Complete genome sequence of Schizopora paradoxa KUC8140, a cosmopolitan wood degrader in East Asia.</title>
        <authorList>
            <consortium name="DOE Joint Genome Institute"/>
            <person name="Min B."/>
            <person name="Park H."/>
            <person name="Jang Y."/>
            <person name="Kim J.-J."/>
            <person name="Kim K.H."/>
            <person name="Pangilinan J."/>
            <person name="Lipzen A."/>
            <person name="Riley R."/>
            <person name="Grigoriev I.V."/>
            <person name="Spatafora J.W."/>
            <person name="Choi I.-G."/>
        </authorList>
    </citation>
    <scope>NUCLEOTIDE SEQUENCE [LARGE SCALE GENOMIC DNA]</scope>
    <source>
        <strain evidence="1 2">KUC8140</strain>
    </source>
</reference>
<protein>
    <submittedName>
        <fullName evidence="1">Uncharacterized protein</fullName>
    </submittedName>
</protein>
<evidence type="ECO:0000313" key="2">
    <source>
        <dbReference type="Proteomes" id="UP000053477"/>
    </source>
</evidence>
<dbReference type="EMBL" id="KQ085918">
    <property type="protein sequence ID" value="KLO16248.1"/>
    <property type="molecule type" value="Genomic_DNA"/>
</dbReference>
<dbReference type="InParanoid" id="A0A0H2S3B0"/>
<organism evidence="1 2">
    <name type="scientific">Schizopora paradoxa</name>
    <dbReference type="NCBI Taxonomy" id="27342"/>
    <lineage>
        <taxon>Eukaryota</taxon>
        <taxon>Fungi</taxon>
        <taxon>Dikarya</taxon>
        <taxon>Basidiomycota</taxon>
        <taxon>Agaricomycotina</taxon>
        <taxon>Agaricomycetes</taxon>
        <taxon>Hymenochaetales</taxon>
        <taxon>Schizoporaceae</taxon>
        <taxon>Schizopora</taxon>
    </lineage>
</organism>
<dbReference type="Proteomes" id="UP000053477">
    <property type="component" value="Unassembled WGS sequence"/>
</dbReference>
<dbReference type="OrthoDB" id="3331564at2759"/>
<evidence type="ECO:0000313" key="1">
    <source>
        <dbReference type="EMBL" id="KLO16248.1"/>
    </source>
</evidence>
<keyword evidence="2" id="KW-1185">Reference proteome</keyword>